<organism evidence="2">
    <name type="scientific">Perkinsus marinus (strain ATCC 50983 / TXsc)</name>
    <dbReference type="NCBI Taxonomy" id="423536"/>
    <lineage>
        <taxon>Eukaryota</taxon>
        <taxon>Sar</taxon>
        <taxon>Alveolata</taxon>
        <taxon>Perkinsozoa</taxon>
        <taxon>Perkinsea</taxon>
        <taxon>Perkinsida</taxon>
        <taxon>Perkinsidae</taxon>
        <taxon>Perkinsus</taxon>
    </lineage>
</organism>
<reference evidence="1 2" key="1">
    <citation type="submission" date="2008-07" db="EMBL/GenBank/DDBJ databases">
        <authorList>
            <person name="El-Sayed N."/>
            <person name="Caler E."/>
            <person name="Inman J."/>
            <person name="Amedeo P."/>
            <person name="Hass B."/>
            <person name="Wortman J."/>
        </authorList>
    </citation>
    <scope>NUCLEOTIDE SEQUENCE [LARGE SCALE GENOMIC DNA]</scope>
    <source>
        <strain evidence="2">ATCC 50983 / TXsc</strain>
    </source>
</reference>
<accession>C5KF92</accession>
<dbReference type="Proteomes" id="UP000007800">
    <property type="component" value="Unassembled WGS sequence"/>
</dbReference>
<dbReference type="AlphaFoldDB" id="C5KF92"/>
<evidence type="ECO:0000313" key="1">
    <source>
        <dbReference type="EMBL" id="EER16894.1"/>
    </source>
</evidence>
<feature type="non-terminal residue" evidence="1">
    <location>
        <position position="1"/>
    </location>
</feature>
<evidence type="ECO:0000313" key="2">
    <source>
        <dbReference type="Proteomes" id="UP000007800"/>
    </source>
</evidence>
<dbReference type="RefSeq" id="XP_002785098.1">
    <property type="nucleotide sequence ID" value="XM_002785052.1"/>
</dbReference>
<dbReference type="EMBL" id="GG672691">
    <property type="protein sequence ID" value="EER16894.1"/>
    <property type="molecule type" value="Genomic_DNA"/>
</dbReference>
<dbReference type="InParanoid" id="C5KF92"/>
<dbReference type="GeneID" id="9052899"/>
<name>C5KF92_PERM5</name>
<gene>
    <name evidence="1" type="ORF">Pmar_PMAR004746</name>
</gene>
<dbReference type="OrthoDB" id="6513042at2759"/>
<sequence length="105" mass="11310">TSVPNRAKAKAVIDAMVVAVEAGVEPGDIGIVVPYSGHKAQKEESQYNELRKCYSLIIVCLMKTSGESVSIQWMLSRETRESLFSSAQSNPIGTAILDSLEIPGL</sequence>
<keyword evidence="2" id="KW-1185">Reference proteome</keyword>
<feature type="non-terminal residue" evidence="1">
    <location>
        <position position="105"/>
    </location>
</feature>
<proteinExistence type="predicted"/>
<protein>
    <submittedName>
        <fullName evidence="1">Uncharacterized protein</fullName>
    </submittedName>
</protein>